<protein>
    <submittedName>
        <fullName evidence="1">Uncharacterized protein</fullName>
    </submittedName>
</protein>
<accession>M7Y167</accession>
<proteinExistence type="predicted"/>
<evidence type="ECO:0000313" key="2">
    <source>
        <dbReference type="Proteomes" id="UP000010953"/>
    </source>
</evidence>
<name>M7Y167_9BACT</name>
<sequence>MRCFFQRNSIQAQNPNKNQILQGKEFDISVLKKSNFKQEKFKGKFDEISCKNLLGKCIDLEVQRQKNLFSLSGAF</sequence>
<reference evidence="1" key="1">
    <citation type="submission" date="2013-01" db="EMBL/GenBank/DDBJ databases">
        <title>Genome assembly of Mariniradius saccharolyticus AK6.</title>
        <authorList>
            <person name="Vaidya B."/>
            <person name="Khatri I."/>
            <person name="Tanuku N.R.S."/>
            <person name="Subramanian S."/>
            <person name="Pinnaka A."/>
        </authorList>
    </citation>
    <scope>NUCLEOTIDE SEQUENCE [LARGE SCALE GENOMIC DNA]</scope>
    <source>
        <strain evidence="1">AK6</strain>
    </source>
</reference>
<comment type="caution">
    <text evidence="1">The sequence shown here is derived from an EMBL/GenBank/DDBJ whole genome shotgun (WGS) entry which is preliminary data.</text>
</comment>
<gene>
    <name evidence="1" type="ORF">C943_03691</name>
</gene>
<dbReference type="AlphaFoldDB" id="M7Y167"/>
<organism evidence="1 2">
    <name type="scientific">Mariniradius saccharolyticus AK6</name>
    <dbReference type="NCBI Taxonomy" id="1239962"/>
    <lineage>
        <taxon>Bacteria</taxon>
        <taxon>Pseudomonadati</taxon>
        <taxon>Bacteroidota</taxon>
        <taxon>Cytophagia</taxon>
        <taxon>Cytophagales</taxon>
        <taxon>Cyclobacteriaceae</taxon>
        <taxon>Mariniradius</taxon>
    </lineage>
</organism>
<dbReference type="Proteomes" id="UP000010953">
    <property type="component" value="Unassembled WGS sequence"/>
</dbReference>
<dbReference type="InParanoid" id="M7Y167"/>
<dbReference type="EMBL" id="AMZY02000006">
    <property type="protein sequence ID" value="EMS34472.1"/>
    <property type="molecule type" value="Genomic_DNA"/>
</dbReference>
<dbReference type="STRING" id="1239962.C943_03691"/>
<evidence type="ECO:0000313" key="1">
    <source>
        <dbReference type="EMBL" id="EMS34472.1"/>
    </source>
</evidence>
<keyword evidence="2" id="KW-1185">Reference proteome</keyword>